<dbReference type="Pfam" id="PF20069">
    <property type="entry name" value="DUF6465"/>
    <property type="match status" value="1"/>
</dbReference>
<protein>
    <submittedName>
        <fullName evidence="2">Uncharacterized protein</fullName>
    </submittedName>
</protein>
<reference evidence="2 3" key="1">
    <citation type="submission" date="2016-10" db="EMBL/GenBank/DDBJ databases">
        <authorList>
            <person name="de Groot N.N."/>
        </authorList>
    </citation>
    <scope>NUCLEOTIDE SEQUENCE [LARGE SCALE GENOMIC DNA]</scope>
    <source>
        <strain evidence="2 3">DSM 10317</strain>
    </source>
</reference>
<dbReference type="AlphaFoldDB" id="A0A1G5S0X8"/>
<gene>
    <name evidence="2" type="ORF">SAMN02910350_02064</name>
</gene>
<organism evidence="2 3">
    <name type="scientific">Pseudobutyrivibrio xylanivorans</name>
    <dbReference type="NCBI Taxonomy" id="185007"/>
    <lineage>
        <taxon>Bacteria</taxon>
        <taxon>Bacillati</taxon>
        <taxon>Bacillota</taxon>
        <taxon>Clostridia</taxon>
        <taxon>Lachnospirales</taxon>
        <taxon>Lachnospiraceae</taxon>
        <taxon>Pseudobutyrivibrio</taxon>
    </lineage>
</organism>
<proteinExistence type="predicted"/>
<evidence type="ECO:0000313" key="3">
    <source>
        <dbReference type="Proteomes" id="UP000199428"/>
    </source>
</evidence>
<feature type="region of interest" description="Disordered" evidence="1">
    <location>
        <begin position="50"/>
        <end position="79"/>
    </location>
</feature>
<accession>A0A1G5S0X8</accession>
<sequence length="146" mass="15662">MVTNAKVTVDDVKKSAASAATTVKSAVASASEATKKGVAEVKKEVATKKAAAAKKAPAKKTAAKKTTAKKTTAKKATTKKKAVATTAVVQYQDREFTEAECLKKAQAQFKKDYKGKTLEEISIYIKPEERRIYYVANKDSVGSVEL</sequence>
<dbReference type="EMBL" id="FMWK01000011">
    <property type="protein sequence ID" value="SCZ79973.1"/>
    <property type="molecule type" value="Genomic_DNA"/>
</dbReference>
<evidence type="ECO:0000256" key="1">
    <source>
        <dbReference type="SAM" id="MobiDB-lite"/>
    </source>
</evidence>
<dbReference type="InterPro" id="IPR046313">
    <property type="entry name" value="DUF6465"/>
</dbReference>
<dbReference type="RefSeq" id="WP_090163258.1">
    <property type="nucleotide sequence ID" value="NZ_FMWK01000011.1"/>
</dbReference>
<evidence type="ECO:0000313" key="2">
    <source>
        <dbReference type="EMBL" id="SCZ79973.1"/>
    </source>
</evidence>
<dbReference type="Proteomes" id="UP000199428">
    <property type="component" value="Unassembled WGS sequence"/>
</dbReference>
<name>A0A1G5S0X8_PSEXY</name>
<feature type="compositionally biased region" description="Basic residues" evidence="1">
    <location>
        <begin position="56"/>
        <end position="79"/>
    </location>
</feature>